<evidence type="ECO:0000256" key="1">
    <source>
        <dbReference type="SAM" id="Phobius"/>
    </source>
</evidence>
<dbReference type="Proteomes" id="UP000276133">
    <property type="component" value="Unassembled WGS sequence"/>
</dbReference>
<organism evidence="2 3">
    <name type="scientific">Brachionus plicatilis</name>
    <name type="common">Marine rotifer</name>
    <name type="synonym">Brachionus muelleri</name>
    <dbReference type="NCBI Taxonomy" id="10195"/>
    <lineage>
        <taxon>Eukaryota</taxon>
        <taxon>Metazoa</taxon>
        <taxon>Spiralia</taxon>
        <taxon>Gnathifera</taxon>
        <taxon>Rotifera</taxon>
        <taxon>Eurotatoria</taxon>
        <taxon>Monogononta</taxon>
        <taxon>Pseudotrocha</taxon>
        <taxon>Ploima</taxon>
        <taxon>Brachionidae</taxon>
        <taxon>Brachionus</taxon>
    </lineage>
</organism>
<feature type="transmembrane region" description="Helical" evidence="1">
    <location>
        <begin position="86"/>
        <end position="104"/>
    </location>
</feature>
<reference evidence="2 3" key="1">
    <citation type="journal article" date="2018" name="Sci. Rep.">
        <title>Genomic signatures of local adaptation to the degree of environmental predictability in rotifers.</title>
        <authorList>
            <person name="Franch-Gras L."/>
            <person name="Hahn C."/>
            <person name="Garcia-Roger E.M."/>
            <person name="Carmona M.J."/>
            <person name="Serra M."/>
            <person name="Gomez A."/>
        </authorList>
    </citation>
    <scope>NUCLEOTIDE SEQUENCE [LARGE SCALE GENOMIC DNA]</scope>
    <source>
        <strain evidence="2">HYR1</strain>
    </source>
</reference>
<keyword evidence="1" id="KW-0812">Transmembrane</keyword>
<dbReference type="AlphaFoldDB" id="A0A3M7Q096"/>
<keyword evidence="1" id="KW-1133">Transmembrane helix</keyword>
<sequence>MRMLQTIVAEANLDDCSLVNRSNSAWLTPKISFKSYTSSGVLAFLFGTGKIENCSKSWTFSCFSSHWLRLTFCLDSSTAAFTADSSVPASILFLSLVCIAFLFLELPNAAVKAFNFSE</sequence>
<proteinExistence type="predicted"/>
<keyword evidence="1" id="KW-0472">Membrane</keyword>
<protein>
    <submittedName>
        <fullName evidence="2">Uncharacterized protein</fullName>
    </submittedName>
</protein>
<dbReference type="EMBL" id="REGN01007950">
    <property type="protein sequence ID" value="RNA04820.1"/>
    <property type="molecule type" value="Genomic_DNA"/>
</dbReference>
<keyword evidence="3" id="KW-1185">Reference proteome</keyword>
<accession>A0A3M7Q096</accession>
<name>A0A3M7Q096_BRAPC</name>
<evidence type="ECO:0000313" key="3">
    <source>
        <dbReference type="Proteomes" id="UP000276133"/>
    </source>
</evidence>
<gene>
    <name evidence="2" type="ORF">BpHYR1_008862</name>
</gene>
<comment type="caution">
    <text evidence="2">The sequence shown here is derived from an EMBL/GenBank/DDBJ whole genome shotgun (WGS) entry which is preliminary data.</text>
</comment>
<evidence type="ECO:0000313" key="2">
    <source>
        <dbReference type="EMBL" id="RNA04820.1"/>
    </source>
</evidence>